<feature type="compositionally biased region" description="Low complexity" evidence="1">
    <location>
        <begin position="575"/>
        <end position="587"/>
    </location>
</feature>
<feature type="compositionally biased region" description="Low complexity" evidence="1">
    <location>
        <begin position="901"/>
        <end position="931"/>
    </location>
</feature>
<feature type="compositionally biased region" description="Polar residues" evidence="1">
    <location>
        <begin position="436"/>
        <end position="456"/>
    </location>
</feature>
<keyword evidence="2" id="KW-0812">Transmembrane</keyword>
<protein>
    <submittedName>
        <fullName evidence="3">Uncharacterized protein</fullName>
    </submittedName>
</protein>
<sequence>MGCANQKLHPQQIAYQRDFLGACWNSVFEDDEAKEYLASRWMGISRQVMGLYTNNHCFTVRALSKEENTATVDPSKAPVSASGDPTGERPGCGGKLRSGSGGRQSSTGGSVSRTTSNYTPLLCSDRIPRSNSHTTLTAHAESPPTTVHQGQSTSCGYHNPANDDIELVAANAHIAAASAGKVKSADSGALRTVMKDANELEKASHSHHPYLQRHELSVYSGVVFRCAPAHRLYHRISFVPAARVKRLRNAPLSGAMGSWQDERRPSTPPTPLAMTSGVRSPSRDRSLMKSSRSPCKGSGSGGKRSPLCEGDSGQASGMPALHLGTSVAQHRSFSEVAWARSDPLSSFNNYPIEDRDVDGVAATRPPVVIGSITAMELQALPPNAELCFGGWLYVSLQDEQERLRRSLARYEARRQRRAVRREAATAASPMVPFTRETLSTAGNDNHNQRQSRSGWRSDTVDGENADRASDGGEEPLLRASVTARWMSAPPSLLDAVQEDDPAPPPADASSHSSVDEDRSDTVMADTEDEMRDAAATADLLPVAKAAGSRAERATRQHVAPHTPQLSTAPSEEHATPAAETATALPSPQMQASFSMARSLNLSGCIKASASSSAYSPAKKGCERLIGATDVPPSFSLRSSPQLTPRQHTGKYAQEAMEADTLLASWLPYAYVIIAIPMYECSLVPTAFHTAFTRCRAVSLNLADAQSRQAYGVGCITAARYGGVMVVEYREKISENEDAEWIDELLRVGRTSQQRYGEMETASGDTGCQGLSAPLAARASTPLLRHFSHTAAHHARAEKLHRIKSRICNKLRRQGLYVVLASTRMANRRHWQQCASVASELHTMFPESSSSPGTPAMRATAHSKGRKSDHSVAFASFENGTSGDDGEDEGDVSGDYGAAEANDVVDYDSLNNSSSSSDNNSSSARTGRASRSSGGGGICTLPAGSRGADGGRRRRHLWSQLSRGGGSDSRRHRRRHRSHGSHDDGRDVAERAQHHTTYFGLSGQRSDSGGLHGSATLRNPCPWAESGYDDDFLLRGTYRQIGGMKYLDVVSLIDGCPVSELVQGIKRWVVNLLSMPIKARPLSLYLQRYEGIASSLKLLSTQLARTALTTNIASGNLIAPSNLSFHAGGGAGFDEMTASFVSQQHAEAIGGAVSTGSFSAASVALMSATAATPTVQAAPRGVQYNTYYRGPLDPVVRAVLSPEVELMIAGCQARQLPEVLRSPQLTAAHGLASDGAANAGPVSPSSYASAARRGDRDGRRGSGCHSSPTPPFLRSMSSSEAGRAVSSEAGAAQAQCSLPLSTQMISKMSRTELSLCVDAESSAGAQRPTADTGPLSSIPHPSATLPATVSLHAPKAVPPQHRLLLPSSEATECFARDDPSRNGCKAGNSFTSANGRVSARETAAVLGGSINNATGLSAVDGSLTSPLTTASPSFRVSHSGTVMIGSLVVPSLEQEDVEQRATLSPENHCLGGTPADDTAEGEKRRVNDSDSNMLTGSRSTPKDASHPPRETVCEPSATECHDGSGENGAPDERDGDAASPWCMGGATLAAAEEEEASDGEREWQLADRELRALKSELDEMHYLVSTARTELLERLEESIQLGAIFLPHTRPDQVDLSLLSLKMMRQYPEEVPVKEIHTDWVPMLMSLLTIPRESLFCCAGGDGDGLEHPIGDTWGFLKTYNNAVMQSDMCDDNKRRELYDAGTTKYTINPLPPLPPPRPLHDIVIAPRPIRFTKAMLQEMKRVGMHDSGLSFAFSGGSLGVLAGVLYYYADFLRAKYRREVEAAGGRPKEAGATMQDVLARGGYNVVLRRIWIWGGMPARRKRKSRIASAAAKTKHLIRGTLPRRDDGDSASSTESTSSRSAETAKYLVTNTTGLHGGGVRVRGQPFRSDEAYALYDAIVHYLRTLAELHMEHQGTTSLTPYGPVKRRSVVMVWRRNRSSPGAAATADDNTGEANGAIGSAAASLAAVELVPNFEICVATNYYYKEMMEEARRPCAPARHSSSPSYTSGDHHHACTEAAERNRPSGAATSPSVASKAASGTTTNAAVDYRKVEGAIRPPSPRGKAGDRAKIAKDKVERAHQQLEQPYCGGEETIKKAPQRHAVKKIFGFLTDHYEQWRAQYSEDLATSALAKRVRISIR</sequence>
<dbReference type="KEGG" id="loi:92361531"/>
<feature type="compositionally biased region" description="Polar residues" evidence="1">
    <location>
        <begin position="2026"/>
        <end position="2044"/>
    </location>
</feature>
<dbReference type="RefSeq" id="XP_067064411.1">
    <property type="nucleotide sequence ID" value="XM_067207597.1"/>
</dbReference>
<feature type="compositionally biased region" description="Low complexity" evidence="1">
    <location>
        <begin position="103"/>
        <end position="116"/>
    </location>
</feature>
<feature type="compositionally biased region" description="Basic and acidic residues" evidence="1">
    <location>
        <begin position="2008"/>
        <end position="2022"/>
    </location>
</feature>
<feature type="region of interest" description="Disordered" evidence="1">
    <location>
        <begin position="67"/>
        <end position="130"/>
    </location>
</feature>
<feature type="region of interest" description="Disordered" evidence="1">
    <location>
        <begin position="1456"/>
        <end position="1541"/>
    </location>
</feature>
<evidence type="ECO:0000256" key="1">
    <source>
        <dbReference type="SAM" id="MobiDB-lite"/>
    </source>
</evidence>
<feature type="compositionally biased region" description="Basic and acidic residues" evidence="1">
    <location>
        <begin position="1499"/>
        <end position="1511"/>
    </location>
</feature>
<feature type="compositionally biased region" description="Polar residues" evidence="1">
    <location>
        <begin position="1488"/>
        <end position="1498"/>
    </location>
</feature>
<feature type="region of interest" description="Disordered" evidence="1">
    <location>
        <begin position="1824"/>
        <end position="1863"/>
    </location>
</feature>
<proteinExistence type="predicted"/>
<gene>
    <name evidence="3" type="ORF">LSCM4_05663</name>
</gene>
<organism evidence="3 4">
    <name type="scientific">Leishmania orientalis</name>
    <dbReference type="NCBI Taxonomy" id="2249476"/>
    <lineage>
        <taxon>Eukaryota</taxon>
        <taxon>Discoba</taxon>
        <taxon>Euglenozoa</taxon>
        <taxon>Kinetoplastea</taxon>
        <taxon>Metakinetoplastina</taxon>
        <taxon>Trypanosomatida</taxon>
        <taxon>Trypanosomatidae</taxon>
        <taxon>Leishmaniinae</taxon>
        <taxon>Leishmania</taxon>
    </lineage>
</organism>
<feature type="compositionally biased region" description="Basic residues" evidence="1">
    <location>
        <begin position="969"/>
        <end position="978"/>
    </location>
</feature>
<feature type="region of interest" description="Disordered" evidence="1">
    <location>
        <begin position="544"/>
        <end position="589"/>
    </location>
</feature>
<feature type="region of interest" description="Disordered" evidence="1">
    <location>
        <begin position="1323"/>
        <end position="1344"/>
    </location>
</feature>
<feature type="region of interest" description="Disordered" evidence="1">
    <location>
        <begin position="494"/>
        <end position="522"/>
    </location>
</feature>
<feature type="region of interest" description="Disordered" evidence="1">
    <location>
        <begin position="843"/>
        <end position="987"/>
    </location>
</feature>
<keyword evidence="4" id="KW-1185">Reference proteome</keyword>
<feature type="compositionally biased region" description="Basic and acidic residues" evidence="1">
    <location>
        <begin position="1518"/>
        <end position="1535"/>
    </location>
</feature>
<keyword evidence="2" id="KW-1133">Transmembrane helix</keyword>
<feature type="region of interest" description="Disordered" evidence="1">
    <location>
        <begin position="1995"/>
        <end position="2069"/>
    </location>
</feature>
<feature type="region of interest" description="Disordered" evidence="1">
    <location>
        <begin position="1232"/>
        <end position="1285"/>
    </location>
</feature>
<dbReference type="Proteomes" id="UP000674143">
    <property type="component" value="Unassembled WGS sequence"/>
</dbReference>
<feature type="region of interest" description="Disordered" evidence="1">
    <location>
        <begin position="135"/>
        <end position="154"/>
    </location>
</feature>
<evidence type="ECO:0000313" key="3">
    <source>
        <dbReference type="EMBL" id="KAG5482405.1"/>
    </source>
</evidence>
<comment type="caution">
    <text evidence="3">The sequence shown here is derived from an EMBL/GenBank/DDBJ whole genome shotgun (WGS) entry which is preliminary data.</text>
</comment>
<reference evidence="4" key="2">
    <citation type="journal article" date="2021" name="Sci. Data">
        <title>Chromosome-scale genome sequencing, assembly and annotation of six genomes from subfamily Leishmaniinae.</title>
        <authorList>
            <person name="Almutairi H."/>
            <person name="Urbaniak M.D."/>
            <person name="Bates M.D."/>
            <person name="Jariyapan N."/>
            <person name="Kwakye-Nuako G."/>
            <person name="Thomaz Soccol V."/>
            <person name="Al-Salem W.S."/>
            <person name="Dillon R.J."/>
            <person name="Bates P.A."/>
            <person name="Gatherer D."/>
        </authorList>
    </citation>
    <scope>NUCLEOTIDE SEQUENCE [LARGE SCALE GENOMIC DNA]</scope>
</reference>
<evidence type="ECO:0000256" key="2">
    <source>
        <dbReference type="SAM" id="Phobius"/>
    </source>
</evidence>
<feature type="compositionally biased region" description="Low complexity" evidence="1">
    <location>
        <begin position="1849"/>
        <end position="1863"/>
    </location>
</feature>
<keyword evidence="2" id="KW-0472">Membrane</keyword>
<name>A0A836KTP7_9TRYP</name>
<feature type="transmembrane region" description="Helical" evidence="2">
    <location>
        <begin position="1749"/>
        <end position="1769"/>
    </location>
</feature>
<dbReference type="SMR" id="A0A836KTP7"/>
<feature type="region of interest" description="Disordered" evidence="1">
    <location>
        <begin position="414"/>
        <end position="474"/>
    </location>
</feature>
<feature type="region of interest" description="Disordered" evidence="1">
    <location>
        <begin position="254"/>
        <end position="316"/>
    </location>
</feature>
<reference evidence="4" key="1">
    <citation type="journal article" date="2021" name="Microbiol. Resour. Announc.">
        <title>LGAAP: Leishmaniinae Genome Assembly and Annotation Pipeline.</title>
        <authorList>
            <person name="Almutairi H."/>
            <person name="Urbaniak M.D."/>
            <person name="Bates M.D."/>
            <person name="Jariyapan N."/>
            <person name="Kwakye-Nuako G."/>
            <person name="Thomaz-Soccol V."/>
            <person name="Al-Salem W.S."/>
            <person name="Dillon R.J."/>
            <person name="Bates P.A."/>
            <person name="Gatherer D."/>
        </authorList>
    </citation>
    <scope>NUCLEOTIDE SEQUENCE [LARGE SCALE GENOMIC DNA]</scope>
</reference>
<feature type="compositionally biased region" description="Gly residues" evidence="1">
    <location>
        <begin position="90"/>
        <end position="102"/>
    </location>
</feature>
<evidence type="ECO:0000313" key="4">
    <source>
        <dbReference type="Proteomes" id="UP000674143"/>
    </source>
</evidence>
<dbReference type="EMBL" id="JAFHLR010000016">
    <property type="protein sequence ID" value="KAG5482405.1"/>
    <property type="molecule type" value="Genomic_DNA"/>
</dbReference>
<accession>A0A836KTP7</accession>
<dbReference type="GeneID" id="92361531"/>